<evidence type="ECO:0000313" key="1">
    <source>
        <dbReference type="Proteomes" id="UP000887576"/>
    </source>
</evidence>
<accession>A0AC34RLU4</accession>
<proteinExistence type="predicted"/>
<name>A0AC34RLU4_9BILA</name>
<dbReference type="Proteomes" id="UP000887576">
    <property type="component" value="Unplaced"/>
</dbReference>
<reference evidence="2" key="1">
    <citation type="submission" date="2022-11" db="UniProtKB">
        <authorList>
            <consortium name="WormBaseParasite"/>
        </authorList>
    </citation>
    <scope>IDENTIFICATION</scope>
</reference>
<dbReference type="WBParaSite" id="JU765_v2.g8160.t2">
    <property type="protein sequence ID" value="JU765_v2.g8160.t2"/>
    <property type="gene ID" value="JU765_v2.g8160"/>
</dbReference>
<sequence length="433" mass="47775">MIVWKLLILFFILISPCFAEEIYLPITVDEKPQNVELKEVGTEWKFVLKNGEFLNCYLIVATTDPVIKFRFKRPSTFTNILNLNLYFNAHPAKVIQIYLVDKNVDVTTDDADILDRSKETNYNMYFNGNRTFGIENGKKIGTLGHALETKDWNGKKYVPFRVSLTGNDESAQFELFFKKGTIAFDASLQPAKPSPPATDKATAGIIGGVCGGIGIIVVATTGIIGGVCGGIGILAVVGAIAGGIYCYRKKKAPKPKHEIQDEMHTAIRMPDEKKAGEIVMESTKGESTTDKKEPKKIEVEIPKETKNVEKMPEKENLVPKKVEKSLIPNITQETTEMFNRKNEMGIANGYEPIGRLENVVPIPTLQRTQETAETPRTAVPTNTTQAGSDPTQARTVGTDGTQARTQISAQGHTGSSAHPVKSEYETCKDKMDK</sequence>
<organism evidence="1 2">
    <name type="scientific">Panagrolaimus sp. JU765</name>
    <dbReference type="NCBI Taxonomy" id="591449"/>
    <lineage>
        <taxon>Eukaryota</taxon>
        <taxon>Metazoa</taxon>
        <taxon>Ecdysozoa</taxon>
        <taxon>Nematoda</taxon>
        <taxon>Chromadorea</taxon>
        <taxon>Rhabditida</taxon>
        <taxon>Tylenchina</taxon>
        <taxon>Panagrolaimomorpha</taxon>
        <taxon>Panagrolaimoidea</taxon>
        <taxon>Panagrolaimidae</taxon>
        <taxon>Panagrolaimus</taxon>
    </lineage>
</organism>
<evidence type="ECO:0000313" key="2">
    <source>
        <dbReference type="WBParaSite" id="JU765_v2.g8160.t2"/>
    </source>
</evidence>
<protein>
    <submittedName>
        <fullName evidence="2">Allorecognition 2</fullName>
    </submittedName>
</protein>